<feature type="transmembrane region" description="Helical" evidence="9">
    <location>
        <begin position="68"/>
        <end position="94"/>
    </location>
</feature>
<evidence type="ECO:0000256" key="8">
    <source>
        <dbReference type="ARBA" id="ARBA00023012"/>
    </source>
</evidence>
<dbReference type="InterPro" id="IPR036890">
    <property type="entry name" value="HATPase_C_sf"/>
</dbReference>
<evidence type="ECO:0000256" key="9">
    <source>
        <dbReference type="SAM" id="Phobius"/>
    </source>
</evidence>
<dbReference type="PANTHER" id="PTHR43065:SF46">
    <property type="entry name" value="C4-DICARBOXYLATE TRANSPORT SENSOR PROTEIN DCTB"/>
    <property type="match status" value="1"/>
</dbReference>
<evidence type="ECO:0000256" key="3">
    <source>
        <dbReference type="ARBA" id="ARBA00022553"/>
    </source>
</evidence>
<organism evidence="11 12">
    <name type="scientific">Psychrobacillus vulpis</name>
    <dbReference type="NCBI Taxonomy" id="2325572"/>
    <lineage>
        <taxon>Bacteria</taxon>
        <taxon>Bacillati</taxon>
        <taxon>Bacillota</taxon>
        <taxon>Bacilli</taxon>
        <taxon>Bacillales</taxon>
        <taxon>Bacillaceae</taxon>
        <taxon>Psychrobacillus</taxon>
    </lineage>
</organism>
<comment type="catalytic activity">
    <reaction evidence="1">
        <text>ATP + protein L-histidine = ADP + protein N-phospho-L-histidine.</text>
        <dbReference type="EC" id="2.7.13.3"/>
    </reaction>
</comment>
<dbReference type="OrthoDB" id="9815750at2"/>
<protein>
    <recommendedName>
        <fullName evidence="2">histidine kinase</fullName>
        <ecNumber evidence="2">2.7.13.3</ecNumber>
    </recommendedName>
</protein>
<evidence type="ECO:0000256" key="5">
    <source>
        <dbReference type="ARBA" id="ARBA00022741"/>
    </source>
</evidence>
<dbReference type="SMART" id="SM00388">
    <property type="entry name" value="HisKA"/>
    <property type="match status" value="1"/>
</dbReference>
<dbReference type="Gene3D" id="1.10.287.130">
    <property type="match status" value="1"/>
</dbReference>
<dbReference type="EC" id="2.7.13.3" evidence="2"/>
<dbReference type="Proteomes" id="UP000316626">
    <property type="component" value="Unassembled WGS sequence"/>
</dbReference>
<dbReference type="AlphaFoldDB" id="A0A544TSB3"/>
<dbReference type="SUPFAM" id="SSF55874">
    <property type="entry name" value="ATPase domain of HSP90 chaperone/DNA topoisomerase II/histidine kinase"/>
    <property type="match status" value="1"/>
</dbReference>
<reference evidence="11 12" key="1">
    <citation type="submission" date="2019-06" db="EMBL/GenBank/DDBJ databases">
        <title>Psychrobacillus vulpis sp. nov., a new species isolated from feces of a red fox that inhabits in The Tablas de Daimiel Natural Park, Albacete, Spain.</title>
        <authorList>
            <person name="Rodriguez M."/>
            <person name="Reina J.C."/>
            <person name="Bejar V."/>
            <person name="Llamas I."/>
        </authorList>
    </citation>
    <scope>NUCLEOTIDE SEQUENCE [LARGE SCALE GENOMIC DNA]</scope>
    <source>
        <strain evidence="11 12">Z8</strain>
    </source>
</reference>
<dbReference type="InterPro" id="IPR003661">
    <property type="entry name" value="HisK_dim/P_dom"/>
</dbReference>
<feature type="transmembrane region" description="Helical" evidence="9">
    <location>
        <begin position="7"/>
        <end position="24"/>
    </location>
</feature>
<dbReference type="InterPro" id="IPR003594">
    <property type="entry name" value="HATPase_dom"/>
</dbReference>
<dbReference type="PANTHER" id="PTHR43065">
    <property type="entry name" value="SENSOR HISTIDINE KINASE"/>
    <property type="match status" value="1"/>
</dbReference>
<dbReference type="Gene3D" id="3.30.565.10">
    <property type="entry name" value="Histidine kinase-like ATPase, C-terminal domain"/>
    <property type="match status" value="1"/>
</dbReference>
<dbReference type="RefSeq" id="WP_142642031.1">
    <property type="nucleotide sequence ID" value="NZ_VDGI01000006.1"/>
</dbReference>
<proteinExistence type="predicted"/>
<keyword evidence="12" id="KW-1185">Reference proteome</keyword>
<keyword evidence="3" id="KW-0597">Phosphoprotein</keyword>
<dbReference type="SMART" id="SM00387">
    <property type="entry name" value="HATPase_c"/>
    <property type="match status" value="1"/>
</dbReference>
<evidence type="ECO:0000259" key="10">
    <source>
        <dbReference type="PROSITE" id="PS50109"/>
    </source>
</evidence>
<keyword evidence="4" id="KW-0808">Transferase</keyword>
<keyword evidence="9" id="KW-1133">Transmembrane helix</keyword>
<keyword evidence="9" id="KW-0472">Membrane</keyword>
<name>A0A544TSB3_9BACI</name>
<evidence type="ECO:0000256" key="1">
    <source>
        <dbReference type="ARBA" id="ARBA00000085"/>
    </source>
</evidence>
<feature type="transmembrane region" description="Helical" evidence="9">
    <location>
        <begin position="130"/>
        <end position="147"/>
    </location>
</feature>
<dbReference type="PROSITE" id="PS50109">
    <property type="entry name" value="HIS_KIN"/>
    <property type="match status" value="1"/>
</dbReference>
<evidence type="ECO:0000256" key="7">
    <source>
        <dbReference type="ARBA" id="ARBA00022840"/>
    </source>
</evidence>
<gene>
    <name evidence="11" type="ORF">FG384_07790</name>
</gene>
<dbReference type="GO" id="GO:0000155">
    <property type="term" value="F:phosphorelay sensor kinase activity"/>
    <property type="evidence" value="ECO:0007669"/>
    <property type="project" value="InterPro"/>
</dbReference>
<dbReference type="EMBL" id="VDGI01000006">
    <property type="protein sequence ID" value="TQR20335.1"/>
    <property type="molecule type" value="Genomic_DNA"/>
</dbReference>
<keyword evidence="5" id="KW-0547">Nucleotide-binding</keyword>
<feature type="transmembrane region" description="Helical" evidence="9">
    <location>
        <begin position="100"/>
        <end position="118"/>
    </location>
</feature>
<evidence type="ECO:0000256" key="2">
    <source>
        <dbReference type="ARBA" id="ARBA00012438"/>
    </source>
</evidence>
<dbReference type="InterPro" id="IPR004358">
    <property type="entry name" value="Sig_transdc_His_kin-like_C"/>
</dbReference>
<sequence>MELIEHFFFNLSLLIVLLFFSMLWVERAESLRTIQIIATVYIIASLLLCFVFTHRIEGHDVILDLRKIPFIIGGLYIGLGPLLASLTIIVRSFYGIDTGFWLTIFFYGSLAILFWRISPWFLKLSSKKRILFSVSVSFLFSFVQSFPLGFADMNQFDVWFSYLFIQPLGVGVIAYFIEEIYKTIQLRLHVVKLKRLETVEQMGAAICHEIRNPLTAAIGFVQLLQDESISRESRVQYISILRNELKSAEQVIQNYLTFSKPEIELVEPLIVHEELQQIIQSLQVLANRNSVHIITNYSYTGAIEGDSQKFHQCFVNIMKNAIEAMPNGGVLTVETMSTSSNMTILVQDTGAGMTAEQLNRLGEPYYSTKGEKGTGLGIMVVYSIVHAMNGRIHVESELGVGTRFEFTFPSSPTLFEQNEIHKNMSVLVMSG</sequence>
<keyword evidence="8" id="KW-0902">Two-component regulatory system</keyword>
<feature type="transmembrane region" description="Helical" evidence="9">
    <location>
        <begin position="36"/>
        <end position="56"/>
    </location>
</feature>
<keyword evidence="9" id="KW-0812">Transmembrane</keyword>
<evidence type="ECO:0000256" key="4">
    <source>
        <dbReference type="ARBA" id="ARBA00022679"/>
    </source>
</evidence>
<dbReference type="Pfam" id="PF02518">
    <property type="entry name" value="HATPase_c"/>
    <property type="match status" value="1"/>
</dbReference>
<dbReference type="InterPro" id="IPR005467">
    <property type="entry name" value="His_kinase_dom"/>
</dbReference>
<dbReference type="Pfam" id="PF00512">
    <property type="entry name" value="HisKA"/>
    <property type="match status" value="1"/>
</dbReference>
<comment type="caution">
    <text evidence="11">The sequence shown here is derived from an EMBL/GenBank/DDBJ whole genome shotgun (WGS) entry which is preliminary data.</text>
</comment>
<evidence type="ECO:0000256" key="6">
    <source>
        <dbReference type="ARBA" id="ARBA00022777"/>
    </source>
</evidence>
<keyword evidence="6 11" id="KW-0418">Kinase</keyword>
<dbReference type="CDD" id="cd00082">
    <property type="entry name" value="HisKA"/>
    <property type="match status" value="1"/>
</dbReference>
<accession>A0A544TSB3</accession>
<keyword evidence="7" id="KW-0067">ATP-binding</keyword>
<dbReference type="SUPFAM" id="SSF47384">
    <property type="entry name" value="Homodimeric domain of signal transducing histidine kinase"/>
    <property type="match status" value="1"/>
</dbReference>
<feature type="domain" description="Histidine kinase" evidence="10">
    <location>
        <begin position="205"/>
        <end position="412"/>
    </location>
</feature>
<dbReference type="InterPro" id="IPR036097">
    <property type="entry name" value="HisK_dim/P_sf"/>
</dbReference>
<feature type="transmembrane region" description="Helical" evidence="9">
    <location>
        <begin position="159"/>
        <end position="177"/>
    </location>
</feature>
<evidence type="ECO:0000313" key="12">
    <source>
        <dbReference type="Proteomes" id="UP000316626"/>
    </source>
</evidence>
<dbReference type="GO" id="GO:0005524">
    <property type="term" value="F:ATP binding"/>
    <property type="evidence" value="ECO:0007669"/>
    <property type="project" value="UniProtKB-KW"/>
</dbReference>
<evidence type="ECO:0000313" key="11">
    <source>
        <dbReference type="EMBL" id="TQR20335.1"/>
    </source>
</evidence>
<dbReference type="PRINTS" id="PR00344">
    <property type="entry name" value="BCTRLSENSOR"/>
</dbReference>